<dbReference type="InterPro" id="IPR036388">
    <property type="entry name" value="WH-like_DNA-bd_sf"/>
</dbReference>
<protein>
    <recommendedName>
        <fullName evidence="5">Heat-inducible transcription repressor HrcA</fullName>
    </recommendedName>
</protein>
<dbReference type="InterPro" id="IPR036390">
    <property type="entry name" value="WH_DNA-bd_sf"/>
</dbReference>
<dbReference type="SUPFAM" id="SSF46785">
    <property type="entry name" value="Winged helix' DNA-binding domain"/>
    <property type="match status" value="1"/>
</dbReference>
<comment type="function">
    <text evidence="5">Negative regulator of class I heat shock genes (grpE-dnaK-dnaJ and groELS operons). Prevents heat-shock induction of these operons.</text>
</comment>
<keyword evidence="3 5" id="KW-0346">Stress response</keyword>
<evidence type="ECO:0000259" key="6">
    <source>
        <dbReference type="Pfam" id="PF01628"/>
    </source>
</evidence>
<dbReference type="AlphaFoldDB" id="A0A1F7U143"/>
<keyword evidence="1 5" id="KW-0678">Repressor</keyword>
<evidence type="ECO:0000256" key="1">
    <source>
        <dbReference type="ARBA" id="ARBA00022491"/>
    </source>
</evidence>
<evidence type="ECO:0000313" key="8">
    <source>
        <dbReference type="Proteomes" id="UP000177097"/>
    </source>
</evidence>
<comment type="caution">
    <text evidence="7">The sequence shown here is derived from an EMBL/GenBank/DDBJ whole genome shotgun (WGS) entry which is preliminary data.</text>
</comment>
<keyword evidence="4 5" id="KW-0804">Transcription</keyword>
<dbReference type="GO" id="GO:0003677">
    <property type="term" value="F:DNA binding"/>
    <property type="evidence" value="ECO:0007669"/>
    <property type="project" value="InterPro"/>
</dbReference>
<evidence type="ECO:0000256" key="4">
    <source>
        <dbReference type="ARBA" id="ARBA00023163"/>
    </source>
</evidence>
<dbReference type="SUPFAM" id="SSF55781">
    <property type="entry name" value="GAF domain-like"/>
    <property type="match status" value="1"/>
</dbReference>
<dbReference type="InterPro" id="IPR021153">
    <property type="entry name" value="HrcA_C"/>
</dbReference>
<dbReference type="HAMAP" id="MF_00081">
    <property type="entry name" value="HrcA"/>
    <property type="match status" value="1"/>
</dbReference>
<dbReference type="PANTHER" id="PTHR34824:SF1">
    <property type="entry name" value="HEAT-INDUCIBLE TRANSCRIPTION REPRESSOR HRCA"/>
    <property type="match status" value="1"/>
</dbReference>
<dbReference type="Proteomes" id="UP000177097">
    <property type="component" value="Unassembled WGS sequence"/>
</dbReference>
<evidence type="ECO:0000256" key="5">
    <source>
        <dbReference type="HAMAP-Rule" id="MF_00081"/>
    </source>
</evidence>
<dbReference type="GO" id="GO:0045892">
    <property type="term" value="P:negative regulation of DNA-templated transcription"/>
    <property type="evidence" value="ECO:0007669"/>
    <property type="project" value="UniProtKB-UniRule"/>
</dbReference>
<evidence type="ECO:0000313" key="7">
    <source>
        <dbReference type="EMBL" id="OGL71999.1"/>
    </source>
</evidence>
<dbReference type="Gene3D" id="3.30.450.40">
    <property type="match status" value="1"/>
</dbReference>
<dbReference type="EMBL" id="MGDX01000003">
    <property type="protein sequence ID" value="OGL71999.1"/>
    <property type="molecule type" value="Genomic_DNA"/>
</dbReference>
<dbReference type="InterPro" id="IPR029016">
    <property type="entry name" value="GAF-like_dom_sf"/>
</dbReference>
<gene>
    <name evidence="5" type="primary">hrcA</name>
    <name evidence="7" type="ORF">A3C17_01850</name>
</gene>
<name>A0A1F7U143_9BACT</name>
<organism evidence="7 8">
    <name type="scientific">Candidatus Uhrbacteria bacterium RIFCSPHIGHO2_02_FULL_53_13</name>
    <dbReference type="NCBI Taxonomy" id="1802389"/>
    <lineage>
        <taxon>Bacteria</taxon>
        <taxon>Candidatus Uhriibacteriota</taxon>
    </lineage>
</organism>
<accession>A0A1F7U143</accession>
<evidence type="ECO:0000256" key="3">
    <source>
        <dbReference type="ARBA" id="ARBA00023016"/>
    </source>
</evidence>
<keyword evidence="2 5" id="KW-0805">Transcription regulation</keyword>
<comment type="similarity">
    <text evidence="5">Belongs to the HrcA family.</text>
</comment>
<dbReference type="STRING" id="1802389.A3C17_01850"/>
<dbReference type="PANTHER" id="PTHR34824">
    <property type="entry name" value="HEAT-INDUCIBLE TRANSCRIPTION REPRESSOR HRCA"/>
    <property type="match status" value="1"/>
</dbReference>
<dbReference type="Pfam" id="PF01628">
    <property type="entry name" value="HrcA"/>
    <property type="match status" value="1"/>
</dbReference>
<feature type="domain" description="Heat-inducible transcription repressor HrcA C-terminal" evidence="6">
    <location>
        <begin position="79"/>
        <end position="221"/>
    </location>
</feature>
<dbReference type="Gene3D" id="1.10.10.10">
    <property type="entry name" value="Winged helix-like DNA-binding domain superfamily/Winged helix DNA-binding domain"/>
    <property type="match status" value="1"/>
</dbReference>
<reference evidence="7 8" key="1">
    <citation type="journal article" date="2016" name="Nat. Commun.">
        <title>Thousands of microbial genomes shed light on interconnected biogeochemical processes in an aquifer system.</title>
        <authorList>
            <person name="Anantharaman K."/>
            <person name="Brown C.T."/>
            <person name="Hug L.A."/>
            <person name="Sharon I."/>
            <person name="Castelle C.J."/>
            <person name="Probst A.J."/>
            <person name="Thomas B.C."/>
            <person name="Singh A."/>
            <person name="Wilkins M.J."/>
            <person name="Karaoz U."/>
            <person name="Brodie E.L."/>
            <person name="Williams K.H."/>
            <person name="Hubbard S.S."/>
            <person name="Banfield J.F."/>
        </authorList>
    </citation>
    <scope>NUCLEOTIDE SEQUENCE [LARGE SCALE GENOMIC DNA]</scope>
</reference>
<sequence>MLRTLDERQSSILEATVREYIQSAEPVGSVVLAERYGIEASPATIRNDMVDLEQAGFLSQPHTSAGRVPTEQAYRYYIEHFLRERTVPRREATELNSALRPSGESRQRLKLTAKLVASFSDESVFVAFGPHDVYYTGIANLLNQPEFTNYQQLYSMGMVIDQLDEALARIHGSVADRVQVLVGDETHLSNLCSVIVTRWRASDIGEGVFGLLGPTRMDYDTNVARVKYVHEHLSVE</sequence>
<proteinExistence type="inferred from homology"/>
<dbReference type="InterPro" id="IPR002571">
    <property type="entry name" value="HrcA"/>
</dbReference>
<evidence type="ECO:0000256" key="2">
    <source>
        <dbReference type="ARBA" id="ARBA00023015"/>
    </source>
</evidence>